<protein>
    <submittedName>
        <fullName evidence="3">Uncharacterized protein</fullName>
    </submittedName>
</protein>
<dbReference type="EMBL" id="RBPJ01000004">
    <property type="protein sequence ID" value="RMO05562.1"/>
    <property type="molecule type" value="Genomic_DNA"/>
</dbReference>
<feature type="coiled-coil region" evidence="1">
    <location>
        <begin position="62"/>
        <end position="93"/>
    </location>
</feature>
<dbReference type="Proteomes" id="UP000270524">
    <property type="component" value="Unassembled WGS sequence"/>
</dbReference>
<name>A0A3M3SA38_PSECA</name>
<dbReference type="AlphaFoldDB" id="A0A3M3SA38"/>
<evidence type="ECO:0000256" key="1">
    <source>
        <dbReference type="SAM" id="Coils"/>
    </source>
</evidence>
<proteinExistence type="predicted"/>
<gene>
    <name evidence="3" type="ORF">ALQ51_01734</name>
    <name evidence="2" type="ORF">ALQ53_00817</name>
</gene>
<dbReference type="EMBL" id="RBPH01000029">
    <property type="protein sequence ID" value="RMN85076.1"/>
    <property type="molecule type" value="Genomic_DNA"/>
</dbReference>
<comment type="caution">
    <text evidence="3">The sequence shown here is derived from an EMBL/GenBank/DDBJ whole genome shotgun (WGS) entry which is preliminary data.</text>
</comment>
<evidence type="ECO:0000313" key="4">
    <source>
        <dbReference type="Proteomes" id="UP000269335"/>
    </source>
</evidence>
<dbReference type="Proteomes" id="UP000269335">
    <property type="component" value="Unassembled WGS sequence"/>
</dbReference>
<keyword evidence="1" id="KW-0175">Coiled coil</keyword>
<evidence type="ECO:0000313" key="5">
    <source>
        <dbReference type="Proteomes" id="UP000270524"/>
    </source>
</evidence>
<reference evidence="4 5" key="1">
    <citation type="submission" date="2018-08" db="EMBL/GenBank/DDBJ databases">
        <title>Recombination of ecologically and evolutionarily significant loci maintains genetic cohesion in the Pseudomonas syringae species complex.</title>
        <authorList>
            <person name="Dillon M."/>
            <person name="Thakur S."/>
            <person name="Almeida R.N.D."/>
            <person name="Weir B.S."/>
            <person name="Guttman D.S."/>
        </authorList>
    </citation>
    <scope>NUCLEOTIDE SEQUENCE [LARGE SCALE GENOMIC DNA]</scope>
    <source>
        <strain evidence="2 4">ICMP 15201</strain>
        <strain evidence="3 5">ICMP 15203</strain>
    </source>
</reference>
<evidence type="ECO:0000313" key="3">
    <source>
        <dbReference type="EMBL" id="RMO05562.1"/>
    </source>
</evidence>
<evidence type="ECO:0000313" key="2">
    <source>
        <dbReference type="EMBL" id="RMN85076.1"/>
    </source>
</evidence>
<sequence length="277" mass="31173">MMSNIKYTSDGKKVLVVGKLNAEQTIVQEIFVSAGQEIPSGENFVVKSLHDAPAESWKEKNLRELELRYESDRKKLQGQIDEQERRLSLERDKAKLQTSALLQFVKNSDESQLETLKNFMAGKITHLFVAGYYPEIISWTDSNKVYDADSFYHHARLEGIKLVSLMGKSDGDLSYQLNQYRDGSGSSKTVYPCTSYEAALAMAQAQLDEDSAGYVAGDTQYFNVPEWQKIEGIEIPAAVIERYEALADEARVWRIETIKKELSDLEAKAPTKANPAA</sequence>
<organism evidence="3 5">
    <name type="scientific">Pseudomonas cannabina</name>
    <dbReference type="NCBI Taxonomy" id="86840"/>
    <lineage>
        <taxon>Bacteria</taxon>
        <taxon>Pseudomonadati</taxon>
        <taxon>Pseudomonadota</taxon>
        <taxon>Gammaproteobacteria</taxon>
        <taxon>Pseudomonadales</taxon>
        <taxon>Pseudomonadaceae</taxon>
        <taxon>Pseudomonas</taxon>
    </lineage>
</organism>
<accession>A0A3M3SA38</accession>